<feature type="transmembrane region" description="Helical" evidence="1">
    <location>
        <begin position="12"/>
        <end position="33"/>
    </location>
</feature>
<proteinExistence type="predicted"/>
<keyword evidence="1" id="KW-1133">Transmembrane helix</keyword>
<reference evidence="2 3" key="1">
    <citation type="journal article" date="2016" name="Nat. Commun.">
        <title>Thousands of microbial genomes shed light on interconnected biogeochemical processes in an aquifer system.</title>
        <authorList>
            <person name="Anantharaman K."/>
            <person name="Brown C.T."/>
            <person name="Hug L.A."/>
            <person name="Sharon I."/>
            <person name="Castelle C.J."/>
            <person name="Probst A.J."/>
            <person name="Thomas B.C."/>
            <person name="Singh A."/>
            <person name="Wilkins M.J."/>
            <person name="Karaoz U."/>
            <person name="Brodie E.L."/>
            <person name="Williams K.H."/>
            <person name="Hubbard S.S."/>
            <person name="Banfield J.F."/>
        </authorList>
    </citation>
    <scope>NUCLEOTIDE SEQUENCE [LARGE SCALE GENOMIC DNA]</scope>
</reference>
<comment type="caution">
    <text evidence="2">The sequence shown here is derived from an EMBL/GenBank/DDBJ whole genome shotgun (WGS) entry which is preliminary data.</text>
</comment>
<organism evidence="2 3">
    <name type="scientific">Candidatus Kaiserbacteria bacterium RIFCSPHIGHO2_01_FULL_54_36b</name>
    <dbReference type="NCBI Taxonomy" id="1798483"/>
    <lineage>
        <taxon>Bacteria</taxon>
        <taxon>Candidatus Kaiseribacteriota</taxon>
    </lineage>
</organism>
<keyword evidence="1" id="KW-0812">Transmembrane</keyword>
<evidence type="ECO:0000313" key="3">
    <source>
        <dbReference type="Proteomes" id="UP000176445"/>
    </source>
</evidence>
<gene>
    <name evidence="2" type="ORF">A2704_03150</name>
</gene>
<accession>A0A1F6CI73</accession>
<evidence type="ECO:0000313" key="2">
    <source>
        <dbReference type="EMBL" id="OGG48717.1"/>
    </source>
</evidence>
<dbReference type="AlphaFoldDB" id="A0A1F6CI73"/>
<dbReference type="EMBL" id="MFKW01000086">
    <property type="protein sequence ID" value="OGG48717.1"/>
    <property type="molecule type" value="Genomic_DNA"/>
</dbReference>
<dbReference type="Proteomes" id="UP000176445">
    <property type="component" value="Unassembled WGS sequence"/>
</dbReference>
<keyword evidence="1" id="KW-0472">Membrane</keyword>
<evidence type="ECO:0000256" key="1">
    <source>
        <dbReference type="SAM" id="Phobius"/>
    </source>
</evidence>
<sequence length="119" mass="12607">MQGESLTRLLQGIALGAAATIVVGFYWGGWVLGSTAKTLAAKQVESAQVAILAPLCAQKFAARSDAEVKKIAIAKMDSWKRNDELPKEWTTIPGESSQSSDLAEACLKLIFKAPATAAK</sequence>
<protein>
    <submittedName>
        <fullName evidence="2">Uncharacterized protein</fullName>
    </submittedName>
</protein>
<name>A0A1F6CI73_9BACT</name>